<proteinExistence type="predicted"/>
<accession>A0A7J3X7M9</accession>
<dbReference type="InterPro" id="IPR007184">
    <property type="entry name" value="Mannoside_phosphorylase"/>
</dbReference>
<keyword evidence="2" id="KW-0808">Transferase</keyword>
<sequence length="356" mass="39430">MAEELLEPGSSPAAELTRRYQAHRARLTGLRSPAAEPIFERLALIYPASIHVENYGRSQPLAAFNPGALLKGRDLLVYPRLVFDYYWYASSIGLFRLDVEEALRGEVPRRLPTRIVLYPSGASDLRGCEDPRVQEVGGETLILYTAVAPSERGVDARQAIARVEGGRAVKMGIFKLAYKEKFYNTFWKDSAIIPLKPPEVILLLRPSIPLESGERLEVCWRAEASLSSLAVDCSSMEPLLLNEPFEVKVGWSTNTLQVSSNEYLVGWHGVGKDFIYRNGLALLGASGELIGVTSYLLEPRGSVEEFYGDRPGVVFGCGLVKHGEQLLWVGGVSDYAIGVWSAELDKVFEKMKYVEG</sequence>
<comment type="caution">
    <text evidence="3">The sequence shown here is derived from an EMBL/GenBank/DDBJ whole genome shotgun (WGS) entry which is preliminary data.</text>
</comment>
<dbReference type="PANTHER" id="PTHR34106">
    <property type="entry name" value="GLYCOSIDASE"/>
    <property type="match status" value="1"/>
</dbReference>
<reference evidence="3" key="1">
    <citation type="journal article" date="2020" name="mSystems">
        <title>Genome- and Community-Level Interaction Insights into Carbon Utilization and Element Cycling Functions of Hydrothermarchaeota in Hydrothermal Sediment.</title>
        <authorList>
            <person name="Zhou Z."/>
            <person name="Liu Y."/>
            <person name="Xu W."/>
            <person name="Pan J."/>
            <person name="Luo Z.H."/>
            <person name="Li M."/>
        </authorList>
    </citation>
    <scope>NUCLEOTIDE SEQUENCE [LARGE SCALE GENOMIC DNA]</scope>
    <source>
        <strain evidence="3">SpSt-1125</strain>
    </source>
</reference>
<keyword evidence="1" id="KW-0328">Glycosyltransferase</keyword>
<evidence type="ECO:0000256" key="1">
    <source>
        <dbReference type="ARBA" id="ARBA00022676"/>
    </source>
</evidence>
<dbReference type="Pfam" id="PF04041">
    <property type="entry name" value="Glyco_hydro_130"/>
    <property type="match status" value="1"/>
</dbReference>
<dbReference type="SUPFAM" id="SSF75005">
    <property type="entry name" value="Arabinanase/levansucrase/invertase"/>
    <property type="match status" value="1"/>
</dbReference>
<dbReference type="EMBL" id="DRZM01000144">
    <property type="protein sequence ID" value="HHP05035.1"/>
    <property type="molecule type" value="Genomic_DNA"/>
</dbReference>
<protein>
    <recommendedName>
        <fullName evidence="4">Glycosidase</fullName>
    </recommendedName>
</protein>
<dbReference type="AlphaFoldDB" id="A0A7J3X7M9"/>
<evidence type="ECO:0000313" key="3">
    <source>
        <dbReference type="EMBL" id="HHP05035.1"/>
    </source>
</evidence>
<dbReference type="InterPro" id="IPR023296">
    <property type="entry name" value="Glyco_hydro_beta-prop_sf"/>
</dbReference>
<name>A0A7J3X7M9_THEPE</name>
<dbReference type="Gene3D" id="2.115.10.20">
    <property type="entry name" value="Glycosyl hydrolase domain, family 43"/>
    <property type="match status" value="1"/>
</dbReference>
<organism evidence="3">
    <name type="scientific">Thermofilum pendens</name>
    <dbReference type="NCBI Taxonomy" id="2269"/>
    <lineage>
        <taxon>Archaea</taxon>
        <taxon>Thermoproteota</taxon>
        <taxon>Thermoprotei</taxon>
        <taxon>Thermofilales</taxon>
        <taxon>Thermofilaceae</taxon>
        <taxon>Thermofilum</taxon>
    </lineage>
</organism>
<dbReference type="GO" id="GO:0016757">
    <property type="term" value="F:glycosyltransferase activity"/>
    <property type="evidence" value="ECO:0007669"/>
    <property type="project" value="UniProtKB-KW"/>
</dbReference>
<evidence type="ECO:0008006" key="4">
    <source>
        <dbReference type="Google" id="ProtNLM"/>
    </source>
</evidence>
<evidence type="ECO:0000256" key="2">
    <source>
        <dbReference type="ARBA" id="ARBA00022679"/>
    </source>
</evidence>
<gene>
    <name evidence="3" type="ORF">ENM88_04715</name>
</gene>
<dbReference type="PANTHER" id="PTHR34106:SF5">
    <property type="entry name" value="GLYCOSIDASE"/>
    <property type="match status" value="1"/>
</dbReference>